<protein>
    <submittedName>
        <fullName evidence="1">Uncharacterized protein</fullName>
    </submittedName>
</protein>
<gene>
    <name evidence="1" type="ORF">D0466_00365</name>
</gene>
<evidence type="ECO:0000313" key="1">
    <source>
        <dbReference type="EMBL" id="RFU66605.1"/>
    </source>
</evidence>
<accession>A0A372LJK4</accession>
<keyword evidence="2" id="KW-1185">Reference proteome</keyword>
<dbReference type="RefSeq" id="WP_117320572.1">
    <property type="nucleotide sequence ID" value="NZ_QVTD01000001.1"/>
</dbReference>
<comment type="caution">
    <text evidence="1">The sequence shown here is derived from an EMBL/GenBank/DDBJ whole genome shotgun (WGS) entry which is preliminary data.</text>
</comment>
<dbReference type="EMBL" id="QVTD01000001">
    <property type="protein sequence ID" value="RFU66605.1"/>
    <property type="molecule type" value="Genomic_DNA"/>
</dbReference>
<evidence type="ECO:0000313" key="2">
    <source>
        <dbReference type="Proteomes" id="UP000262939"/>
    </source>
</evidence>
<sequence>MDFSTILLAKGEEVYDKLESTLSDIKGRLNNGNDQTEICTVKNTLDDVKSALDVLNYLRNRTRRW</sequence>
<organism evidence="1 2">
    <name type="scientific">Peribacillus glennii</name>
    <dbReference type="NCBI Taxonomy" id="2303991"/>
    <lineage>
        <taxon>Bacteria</taxon>
        <taxon>Bacillati</taxon>
        <taxon>Bacillota</taxon>
        <taxon>Bacilli</taxon>
        <taxon>Bacillales</taxon>
        <taxon>Bacillaceae</taxon>
        <taxon>Peribacillus</taxon>
    </lineage>
</organism>
<proteinExistence type="predicted"/>
<name>A0A372LJK4_9BACI</name>
<reference evidence="1 2" key="1">
    <citation type="submission" date="2018-08" db="EMBL/GenBank/DDBJ databases">
        <title>Bacillus chawlae sp. nov., Bacillus glennii sp. nov., and Bacillus saganii sp. nov. Isolated from the Vehicle Assembly Building at Kennedy Space Center where the Viking Spacecraft were Assembled.</title>
        <authorList>
            <person name="Seuylemezian A."/>
            <person name="Vaishampayan P."/>
        </authorList>
    </citation>
    <scope>NUCLEOTIDE SEQUENCE [LARGE SCALE GENOMIC DNA]</scope>
    <source>
        <strain evidence="1 2">V44-8</strain>
    </source>
</reference>
<dbReference type="AlphaFoldDB" id="A0A372LJK4"/>
<dbReference type="Proteomes" id="UP000262939">
    <property type="component" value="Unassembled WGS sequence"/>
</dbReference>